<keyword evidence="8" id="KW-0520">NAD</keyword>
<evidence type="ECO:0000256" key="1">
    <source>
        <dbReference type="ARBA" id="ARBA00004141"/>
    </source>
</evidence>
<feature type="transmembrane region" description="Helical" evidence="11">
    <location>
        <begin position="120"/>
        <end position="141"/>
    </location>
</feature>
<evidence type="ECO:0000256" key="3">
    <source>
        <dbReference type="ARBA" id="ARBA00022660"/>
    </source>
</evidence>
<gene>
    <name evidence="13" type="ORF">P186_2135</name>
</gene>
<feature type="transmembrane region" description="Helical" evidence="11">
    <location>
        <begin position="41"/>
        <end position="58"/>
    </location>
</feature>
<keyword evidence="7 11" id="KW-1133">Transmembrane helix</keyword>
<evidence type="ECO:0000313" key="14">
    <source>
        <dbReference type="Proteomes" id="UP000005867"/>
    </source>
</evidence>
<feature type="transmembrane region" description="Helical" evidence="11">
    <location>
        <begin position="89"/>
        <end position="108"/>
    </location>
</feature>
<keyword evidence="5" id="KW-1278">Translocase</keyword>
<accession>G7VAU9</accession>
<dbReference type="Pfam" id="PF00361">
    <property type="entry name" value="Proton_antipo_M"/>
    <property type="match status" value="1"/>
</dbReference>
<keyword evidence="9 11" id="KW-0472">Membrane</keyword>
<evidence type="ECO:0000256" key="8">
    <source>
        <dbReference type="ARBA" id="ARBA00023027"/>
    </source>
</evidence>
<evidence type="ECO:0000256" key="2">
    <source>
        <dbReference type="ARBA" id="ARBA00022448"/>
    </source>
</evidence>
<feature type="transmembrane region" description="Helical" evidence="11">
    <location>
        <begin position="308"/>
        <end position="329"/>
    </location>
</feature>
<dbReference type="GO" id="GO:0016020">
    <property type="term" value="C:membrane"/>
    <property type="evidence" value="ECO:0007669"/>
    <property type="project" value="UniProtKB-SubCell"/>
</dbReference>
<dbReference type="STRING" id="1104324.P186_2135"/>
<dbReference type="eggNOG" id="arCOG06059">
    <property type="taxonomic scope" value="Archaea"/>
</dbReference>
<dbReference type="KEGG" id="pyr:P186_2135"/>
<name>G7VAU9_9CREN</name>
<comment type="catalytic activity">
    <reaction evidence="10">
        <text>a ubiquinone + NADH + 5 H(+)(in) = a ubiquinol + NAD(+) + 4 H(+)(out)</text>
        <dbReference type="Rhea" id="RHEA:29091"/>
        <dbReference type="Rhea" id="RHEA-COMP:9565"/>
        <dbReference type="Rhea" id="RHEA-COMP:9566"/>
        <dbReference type="ChEBI" id="CHEBI:15378"/>
        <dbReference type="ChEBI" id="CHEBI:16389"/>
        <dbReference type="ChEBI" id="CHEBI:17976"/>
        <dbReference type="ChEBI" id="CHEBI:57540"/>
        <dbReference type="ChEBI" id="CHEBI:57945"/>
        <dbReference type="EC" id="7.1.1.2"/>
    </reaction>
</comment>
<evidence type="ECO:0000256" key="11">
    <source>
        <dbReference type="SAM" id="Phobius"/>
    </source>
</evidence>
<keyword evidence="14" id="KW-1185">Reference proteome</keyword>
<dbReference type="EMBL" id="CP003098">
    <property type="protein sequence ID" value="AET33527.1"/>
    <property type="molecule type" value="Genomic_DNA"/>
</dbReference>
<dbReference type="InterPro" id="IPR050175">
    <property type="entry name" value="Complex_I_Subunit_2"/>
</dbReference>
<reference evidence="13 14" key="1">
    <citation type="journal article" date="2012" name="J. Bacteriol.">
        <title>Complete genome sequence of strain 1860, a crenarchaeon of the genus pyrobaculum able to grow with various electron acceptors.</title>
        <authorList>
            <person name="Mardanov A.V."/>
            <person name="Gumerov V.M."/>
            <person name="Slobodkina G.B."/>
            <person name="Beletsky A.V."/>
            <person name="Bonch-Osmolovskaya E.A."/>
            <person name="Ravin N.V."/>
            <person name="Skryabin K.G."/>
        </authorList>
    </citation>
    <scope>NUCLEOTIDE SEQUENCE [LARGE SCALE GENOMIC DNA]</scope>
    <source>
        <strain evidence="13 14">1860</strain>
    </source>
</reference>
<dbReference type="RefSeq" id="WP_014289352.1">
    <property type="nucleotide sequence ID" value="NC_016645.1"/>
</dbReference>
<proteinExistence type="predicted"/>
<sequence>MDPLIYILPAYIIARLYIPRASLLDAAYIAALAIWTAKTNILLTLLAIPYILAVFVLDRGKLAPYAGFASAVSYTGIYLIAAGQEAPHIAALGFVMAAAAPATLLPVLDDEGSLGGLFRYLLISAISTSMLISGLALRGTWGDVGNMLLFLAIATELGAVPMYMWVVDVYGRSSPAGLALLASLPKIAAAAALVYLKPAVPQAVSLAVGALSMLIGNLGALTSHDLRRVLAYSTVAHSGFALFAYVLSPGLALALVFADAVGKMALFRQLDGGGSRWEALLLVMNQIGIPPVLGFWPKLYLLLAATHVLGTAAGLFVLANIVMSVPYYIRVFHTLPGGVLGFLHAAVVILALGLVPFAWISWILSL</sequence>
<feature type="transmembrane region" description="Helical" evidence="11">
    <location>
        <begin position="178"/>
        <end position="196"/>
    </location>
</feature>
<evidence type="ECO:0000256" key="9">
    <source>
        <dbReference type="ARBA" id="ARBA00023136"/>
    </source>
</evidence>
<feature type="transmembrane region" description="Helical" evidence="11">
    <location>
        <begin position="229"/>
        <end position="257"/>
    </location>
</feature>
<feature type="transmembrane region" description="Helical" evidence="11">
    <location>
        <begin position="147"/>
        <end position="166"/>
    </location>
</feature>
<keyword evidence="2" id="KW-0813">Transport</keyword>
<dbReference type="BioCyc" id="PSP1104324:GJSN-2085-MONOMER"/>
<feature type="transmembrane region" description="Helical" evidence="11">
    <location>
        <begin position="277"/>
        <end position="296"/>
    </location>
</feature>
<dbReference type="Proteomes" id="UP000005867">
    <property type="component" value="Chromosome"/>
</dbReference>
<evidence type="ECO:0000256" key="4">
    <source>
        <dbReference type="ARBA" id="ARBA00022692"/>
    </source>
</evidence>
<feature type="transmembrane region" description="Helical" evidence="11">
    <location>
        <begin position="202"/>
        <end position="222"/>
    </location>
</feature>
<feature type="domain" description="NADH:quinone oxidoreductase/Mrp antiporter transmembrane" evidence="12">
    <location>
        <begin position="145"/>
        <end position="267"/>
    </location>
</feature>
<keyword evidence="3" id="KW-0679">Respiratory chain</keyword>
<evidence type="ECO:0000256" key="6">
    <source>
        <dbReference type="ARBA" id="ARBA00022982"/>
    </source>
</evidence>
<keyword evidence="13" id="KW-0830">Ubiquinone</keyword>
<dbReference type="OrthoDB" id="29144at2157"/>
<dbReference type="GO" id="GO:0008137">
    <property type="term" value="F:NADH dehydrogenase (ubiquinone) activity"/>
    <property type="evidence" value="ECO:0007669"/>
    <property type="project" value="UniProtKB-EC"/>
</dbReference>
<feature type="transmembrane region" description="Helical" evidence="11">
    <location>
        <begin position="341"/>
        <end position="364"/>
    </location>
</feature>
<keyword evidence="6" id="KW-0249">Electron transport</keyword>
<evidence type="ECO:0000313" key="13">
    <source>
        <dbReference type="EMBL" id="AET33527.1"/>
    </source>
</evidence>
<organism evidence="13 14">
    <name type="scientific">Pyrobaculum ferrireducens</name>
    <dbReference type="NCBI Taxonomy" id="1104324"/>
    <lineage>
        <taxon>Archaea</taxon>
        <taxon>Thermoproteota</taxon>
        <taxon>Thermoprotei</taxon>
        <taxon>Thermoproteales</taxon>
        <taxon>Thermoproteaceae</taxon>
        <taxon>Pyrobaculum</taxon>
    </lineage>
</organism>
<evidence type="ECO:0000256" key="5">
    <source>
        <dbReference type="ARBA" id="ARBA00022967"/>
    </source>
</evidence>
<keyword evidence="4 11" id="KW-0812">Transmembrane</keyword>
<dbReference type="AlphaFoldDB" id="G7VAU9"/>
<dbReference type="GeneID" id="11596625"/>
<dbReference type="PANTHER" id="PTHR46552:SF1">
    <property type="entry name" value="NADH-UBIQUINONE OXIDOREDUCTASE CHAIN 2"/>
    <property type="match status" value="1"/>
</dbReference>
<evidence type="ECO:0000259" key="12">
    <source>
        <dbReference type="Pfam" id="PF00361"/>
    </source>
</evidence>
<evidence type="ECO:0000256" key="7">
    <source>
        <dbReference type="ARBA" id="ARBA00022989"/>
    </source>
</evidence>
<dbReference type="PANTHER" id="PTHR46552">
    <property type="entry name" value="NADH-UBIQUINONE OXIDOREDUCTASE CHAIN 2"/>
    <property type="match status" value="1"/>
</dbReference>
<comment type="subcellular location">
    <subcellularLocation>
        <location evidence="1">Membrane</location>
        <topology evidence="1">Multi-pass membrane protein</topology>
    </subcellularLocation>
</comment>
<dbReference type="InterPro" id="IPR001750">
    <property type="entry name" value="ND/Mrp_TM"/>
</dbReference>
<protein>
    <submittedName>
        <fullName evidence="13">NADH/Ubiquinone/plastoquinone (Complex I)</fullName>
    </submittedName>
</protein>
<feature type="transmembrane region" description="Helical" evidence="11">
    <location>
        <begin position="65"/>
        <end position="83"/>
    </location>
</feature>
<feature type="transmembrane region" description="Helical" evidence="11">
    <location>
        <begin position="12"/>
        <end position="35"/>
    </location>
</feature>
<evidence type="ECO:0000256" key="10">
    <source>
        <dbReference type="ARBA" id="ARBA00049551"/>
    </source>
</evidence>
<dbReference type="HOGENOM" id="CLU_755708_0_0_2"/>